<reference evidence="1 2" key="1">
    <citation type="submission" date="2019-01" db="EMBL/GenBank/DDBJ databases">
        <title>Sequencing of cultivated peanut Arachis hypogaea provides insights into genome evolution and oil improvement.</title>
        <authorList>
            <person name="Chen X."/>
        </authorList>
    </citation>
    <scope>NUCLEOTIDE SEQUENCE [LARGE SCALE GENOMIC DNA]</scope>
    <source>
        <strain evidence="2">cv. Fuhuasheng</strain>
        <tissue evidence="1">Leaves</tissue>
    </source>
</reference>
<proteinExistence type="predicted"/>
<comment type="caution">
    <text evidence="1">The sequence shown here is derived from an EMBL/GenBank/DDBJ whole genome shotgun (WGS) entry which is preliminary data.</text>
</comment>
<dbReference type="AlphaFoldDB" id="A0A445BRK7"/>
<sequence length="327" mass="36365">MVGVFRRTVSFPNKNPNRPSQKPQISHHIRSISLPCRSHPLISQIKDDINGLTTWASASKFHPQTHSSLSHALKLLTDTHDTLHDILQLPQTCDSLRSNPLWVENLLEDFLRFVDVYGMFQTSVMSLKEENSAAQMALRKRDRSKLVLYAKAKKKMAKDMDKLVSGITCVTHQMHLPTASYSSSLSTAPFAAAGEAELARVISDVISVTVTVSVALFNGIAASFASRRMTWTKMAKLSSITGRSNSTRSMNYKEHEGIEELLEAGAVEAEGRGNNLRKKGEEEVRLVLKRMRDLESCICGIESVTEKVFRALINSRVALLNALTLTQ</sequence>
<dbReference type="InterPro" id="IPR004320">
    <property type="entry name" value="BPS1_pln"/>
</dbReference>
<dbReference type="GO" id="GO:0048367">
    <property type="term" value="P:shoot system development"/>
    <property type="evidence" value="ECO:0007669"/>
    <property type="project" value="InterPro"/>
</dbReference>
<dbReference type="Pfam" id="PF03087">
    <property type="entry name" value="BPS1"/>
    <property type="match status" value="1"/>
</dbReference>
<evidence type="ECO:0008006" key="3">
    <source>
        <dbReference type="Google" id="ProtNLM"/>
    </source>
</evidence>
<dbReference type="STRING" id="3818.A0A445BRK7"/>
<evidence type="ECO:0000313" key="2">
    <source>
        <dbReference type="Proteomes" id="UP000289738"/>
    </source>
</evidence>
<organism evidence="1 2">
    <name type="scientific">Arachis hypogaea</name>
    <name type="common">Peanut</name>
    <dbReference type="NCBI Taxonomy" id="3818"/>
    <lineage>
        <taxon>Eukaryota</taxon>
        <taxon>Viridiplantae</taxon>
        <taxon>Streptophyta</taxon>
        <taxon>Embryophyta</taxon>
        <taxon>Tracheophyta</taxon>
        <taxon>Spermatophyta</taxon>
        <taxon>Magnoliopsida</taxon>
        <taxon>eudicotyledons</taxon>
        <taxon>Gunneridae</taxon>
        <taxon>Pentapetalae</taxon>
        <taxon>rosids</taxon>
        <taxon>fabids</taxon>
        <taxon>Fabales</taxon>
        <taxon>Fabaceae</taxon>
        <taxon>Papilionoideae</taxon>
        <taxon>50 kb inversion clade</taxon>
        <taxon>dalbergioids sensu lato</taxon>
        <taxon>Dalbergieae</taxon>
        <taxon>Pterocarpus clade</taxon>
        <taxon>Arachis</taxon>
    </lineage>
</organism>
<accession>A0A445BRK7</accession>
<dbReference type="SMR" id="A0A445BRK7"/>
<dbReference type="OrthoDB" id="695739at2759"/>
<name>A0A445BRK7_ARAHY</name>
<gene>
    <name evidence="1" type="ORF">Ahy_A08g037724</name>
</gene>
<dbReference type="PANTHER" id="PTHR33070">
    <property type="entry name" value="OS06G0725500 PROTEIN"/>
    <property type="match status" value="1"/>
</dbReference>
<protein>
    <recommendedName>
        <fullName evidence="3">DUF241 domain protein</fullName>
    </recommendedName>
</protein>
<dbReference type="PANTHER" id="PTHR33070:SF49">
    <property type="entry name" value="OS06G0725500 PROTEIN"/>
    <property type="match status" value="1"/>
</dbReference>
<evidence type="ECO:0000313" key="1">
    <source>
        <dbReference type="EMBL" id="RYR41323.1"/>
    </source>
</evidence>
<dbReference type="EMBL" id="SDMP01000008">
    <property type="protein sequence ID" value="RYR41323.1"/>
    <property type="molecule type" value="Genomic_DNA"/>
</dbReference>
<dbReference type="Proteomes" id="UP000289738">
    <property type="component" value="Chromosome A08"/>
</dbReference>
<dbReference type="Gramene" id="arahy.Tifrunner.gnm2.ann2.Ah08g026400.1">
    <property type="protein sequence ID" value="arahy.Tifrunner.gnm2.ann2.Ah08g026400.1-CDS-1"/>
    <property type="gene ID" value="arahy.Tifrunner.gnm2.ann2.Ah08g026400"/>
</dbReference>
<keyword evidence="2" id="KW-1185">Reference proteome</keyword>
<dbReference type="GO" id="GO:0048364">
    <property type="term" value="P:root development"/>
    <property type="evidence" value="ECO:0007669"/>
    <property type="project" value="InterPro"/>
</dbReference>